<reference evidence="8" key="1">
    <citation type="submission" date="2021-03" db="EMBL/GenBank/DDBJ databases">
        <title>Chromosome level genome of the anhydrobiotic midge Polypedilum vanderplanki.</title>
        <authorList>
            <person name="Yoshida Y."/>
            <person name="Kikawada T."/>
            <person name="Gusev O."/>
        </authorList>
    </citation>
    <scope>NUCLEOTIDE SEQUENCE</scope>
    <source>
        <strain evidence="8">NIAS01</strain>
        <tissue evidence="8">Whole body or cell culture</tissue>
    </source>
</reference>
<comment type="caution">
    <text evidence="8">The sequence shown here is derived from an EMBL/GenBank/DDBJ whole genome shotgun (WGS) entry which is preliminary data.</text>
</comment>
<dbReference type="EMBL" id="JADBJN010000004">
    <property type="protein sequence ID" value="KAG5669049.1"/>
    <property type="molecule type" value="Genomic_DNA"/>
</dbReference>
<evidence type="ECO:0000313" key="9">
    <source>
        <dbReference type="Proteomes" id="UP001107558"/>
    </source>
</evidence>
<dbReference type="PRINTS" id="PR00821">
    <property type="entry name" value="TAGLIPASE"/>
</dbReference>
<comment type="similarity">
    <text evidence="2 6">Belongs to the AB hydrolase superfamily. Lipase family.</text>
</comment>
<evidence type="ECO:0000313" key="8">
    <source>
        <dbReference type="EMBL" id="KAG5669049.1"/>
    </source>
</evidence>
<dbReference type="SUPFAM" id="SSF50494">
    <property type="entry name" value="Trypsin-like serine proteases"/>
    <property type="match status" value="1"/>
</dbReference>
<organism evidence="8 9">
    <name type="scientific">Polypedilum vanderplanki</name>
    <name type="common">Sleeping chironomid midge</name>
    <dbReference type="NCBI Taxonomy" id="319348"/>
    <lineage>
        <taxon>Eukaryota</taxon>
        <taxon>Metazoa</taxon>
        <taxon>Ecdysozoa</taxon>
        <taxon>Arthropoda</taxon>
        <taxon>Hexapoda</taxon>
        <taxon>Insecta</taxon>
        <taxon>Pterygota</taxon>
        <taxon>Neoptera</taxon>
        <taxon>Endopterygota</taxon>
        <taxon>Diptera</taxon>
        <taxon>Nematocera</taxon>
        <taxon>Chironomoidea</taxon>
        <taxon>Chironomidae</taxon>
        <taxon>Chironominae</taxon>
        <taxon>Polypedilum</taxon>
        <taxon>Polypedilum</taxon>
    </lineage>
</organism>
<dbReference type="InterPro" id="IPR001254">
    <property type="entry name" value="Trypsin_dom"/>
</dbReference>
<dbReference type="OrthoDB" id="199913at2759"/>
<dbReference type="CDD" id="cd00707">
    <property type="entry name" value="Pancreat_lipase_like"/>
    <property type="match status" value="1"/>
</dbReference>
<evidence type="ECO:0000256" key="4">
    <source>
        <dbReference type="ARBA" id="ARBA00023157"/>
    </source>
</evidence>
<gene>
    <name evidence="8" type="ORF">PVAND_016950</name>
</gene>
<accession>A0A9J6BGN8</accession>
<dbReference type="InterPro" id="IPR000734">
    <property type="entry name" value="TAG_lipase"/>
</dbReference>
<dbReference type="PRINTS" id="PR00823">
    <property type="entry name" value="PANCLIPASE"/>
</dbReference>
<dbReference type="GO" id="GO:0006508">
    <property type="term" value="P:proteolysis"/>
    <property type="evidence" value="ECO:0007669"/>
    <property type="project" value="InterPro"/>
</dbReference>
<dbReference type="SMART" id="SM00020">
    <property type="entry name" value="Tryp_SPc"/>
    <property type="match status" value="1"/>
</dbReference>
<dbReference type="InterPro" id="IPR009003">
    <property type="entry name" value="Peptidase_S1_PA"/>
</dbReference>
<protein>
    <recommendedName>
        <fullName evidence="7">Peptidase S1 domain-containing protein</fullName>
    </recommendedName>
</protein>
<dbReference type="Gene3D" id="2.40.10.10">
    <property type="entry name" value="Trypsin-like serine proteases"/>
    <property type="match status" value="1"/>
</dbReference>
<dbReference type="Pfam" id="PF00151">
    <property type="entry name" value="Lipase"/>
    <property type="match status" value="1"/>
</dbReference>
<dbReference type="Gene3D" id="3.40.50.1820">
    <property type="entry name" value="alpha/beta hydrolase"/>
    <property type="match status" value="1"/>
</dbReference>
<evidence type="ECO:0000259" key="7">
    <source>
        <dbReference type="PROSITE" id="PS50240"/>
    </source>
</evidence>
<sequence>MNVNATGFMLQTMFFLVNHNATDLMQTVFNDPTPESIDSNEIKCYGAYGCFPIKYPWTSENRAHSVFPFPPGILDIKFATFTEKNRKIPKMLDLNDPFTILRAGINSTHPIFFITHGFLEYGGAPWLKKLTEELLTYDKYATVIVIDWKSGSSPPYYQAVANIRLVGAIVAHMIFSIYEELKLENLDKFHLIGHSLGAHMSGYAGHYLQRDFQLRLGRITGMDPASPYFAGTEEVVRLDPSDAKFVDIIHSDASMFVEGGFGIKQNIGHIDFYPNGGDNQPKCATSLNMACDHVHSVELFTESINSKCPFMAITCDSYESFKKGKCSQCNRNGNYCFQFGFHSHQSYKNHFNQGRALPSSSLSTFFMTSPKEPFCKAHFKVTVKVTENDESRMHGGEVGFLYLKLKNSRKENAKFLVNQQSVHFGPGMNFTFLAIGDYIEDIKSALVDFKHKSTANPLTWRVFTPKVYLEYILIESMEHPSSGVLKLCPNHGHAILSGDAVNFVSSQKNWTKEVYVPNICVCGTATNCEIASTGGIADGSGGINPRIVATGDTNYYSGSLTESCQPVSTGLPIAASNQSSCSKGLDRCCQPLGYSCGLRYPPVANAPKPTLGSGQADYGGYPWHAIINGPNNTFIASGVLIDQKHVLTVAHRIYNLNMTTVEVRLGVYNRFSNSSDPFPTLIYNATYVIHPSFTAKNLKYNVAILTLSGSVPLGKYPTVANVCMPNTTLSNITCWVSGFGFPDQFTQTMVKTISEIDVPLVDTATCQRQLIATKLLGQDFILDPKHFICAGGQLQKDACFGDGGSPLVCHVYDRFYLAGLVAWGLGCGNFSVPGVYVNVQSFIPWIQQTIIAETPTTKAKPTTTSTIGNTTISTVAATKVNSTKSTTPKPTIKAAVKVTNKKSTTTRKWKNPA</sequence>
<dbReference type="CDD" id="cd00190">
    <property type="entry name" value="Tryp_SPc"/>
    <property type="match status" value="1"/>
</dbReference>
<dbReference type="GO" id="GO:0005615">
    <property type="term" value="C:extracellular space"/>
    <property type="evidence" value="ECO:0007669"/>
    <property type="project" value="TreeGrafter"/>
</dbReference>
<dbReference type="FunFam" id="2.40.10.10:FF:000002">
    <property type="entry name" value="Transmembrane protease serine"/>
    <property type="match status" value="1"/>
</dbReference>
<evidence type="ECO:0000256" key="5">
    <source>
        <dbReference type="ARBA" id="ARBA00024195"/>
    </source>
</evidence>
<dbReference type="PANTHER" id="PTHR11610:SF185">
    <property type="entry name" value="LD47264P"/>
    <property type="match status" value="1"/>
</dbReference>
<dbReference type="Pfam" id="PF00089">
    <property type="entry name" value="Trypsin"/>
    <property type="match status" value="1"/>
</dbReference>
<dbReference type="GO" id="GO:0004806">
    <property type="term" value="F:triacylglycerol lipase activity"/>
    <property type="evidence" value="ECO:0007669"/>
    <property type="project" value="InterPro"/>
</dbReference>
<dbReference type="PANTHER" id="PTHR11610">
    <property type="entry name" value="LIPASE"/>
    <property type="match status" value="1"/>
</dbReference>
<dbReference type="InterPro" id="IPR002331">
    <property type="entry name" value="Lipase_panc"/>
</dbReference>
<keyword evidence="9" id="KW-1185">Reference proteome</keyword>
<feature type="domain" description="Peptidase S1" evidence="7">
    <location>
        <begin position="610"/>
        <end position="851"/>
    </location>
</feature>
<evidence type="ECO:0000256" key="3">
    <source>
        <dbReference type="ARBA" id="ARBA00022525"/>
    </source>
</evidence>
<dbReference type="InterPro" id="IPR033906">
    <property type="entry name" value="Lipase_N"/>
</dbReference>
<evidence type="ECO:0000256" key="2">
    <source>
        <dbReference type="ARBA" id="ARBA00010701"/>
    </source>
</evidence>
<dbReference type="PROSITE" id="PS50240">
    <property type="entry name" value="TRYPSIN_DOM"/>
    <property type="match status" value="1"/>
</dbReference>
<comment type="subcellular location">
    <subcellularLocation>
        <location evidence="1">Secreted</location>
    </subcellularLocation>
</comment>
<dbReference type="InterPro" id="IPR029058">
    <property type="entry name" value="AB_hydrolase_fold"/>
</dbReference>
<keyword evidence="4" id="KW-1015">Disulfide bond</keyword>
<dbReference type="InterPro" id="IPR043504">
    <property type="entry name" value="Peptidase_S1_PA_chymotrypsin"/>
</dbReference>
<dbReference type="AlphaFoldDB" id="A0A9J6BGN8"/>
<dbReference type="GO" id="GO:0004252">
    <property type="term" value="F:serine-type endopeptidase activity"/>
    <property type="evidence" value="ECO:0007669"/>
    <property type="project" value="InterPro"/>
</dbReference>
<evidence type="ECO:0000256" key="6">
    <source>
        <dbReference type="RuleBase" id="RU004262"/>
    </source>
</evidence>
<dbReference type="SUPFAM" id="SSF53474">
    <property type="entry name" value="alpha/beta-Hydrolases"/>
    <property type="match status" value="1"/>
</dbReference>
<keyword evidence="3" id="KW-0964">Secreted</keyword>
<comment type="similarity">
    <text evidence="5">Belongs to the peptidase S1 family. CLIP subfamily.</text>
</comment>
<proteinExistence type="inferred from homology"/>
<name>A0A9J6BGN8_POLVA</name>
<dbReference type="InterPro" id="IPR013818">
    <property type="entry name" value="Lipase"/>
</dbReference>
<dbReference type="Proteomes" id="UP001107558">
    <property type="component" value="Chromosome 4"/>
</dbReference>
<evidence type="ECO:0000256" key="1">
    <source>
        <dbReference type="ARBA" id="ARBA00004613"/>
    </source>
</evidence>
<dbReference type="GO" id="GO:0016042">
    <property type="term" value="P:lipid catabolic process"/>
    <property type="evidence" value="ECO:0007669"/>
    <property type="project" value="TreeGrafter"/>
</dbReference>